<organism evidence="7 8">
    <name type="scientific">Ovis aries</name>
    <name type="common">Sheep</name>
    <dbReference type="NCBI Taxonomy" id="9940"/>
    <lineage>
        <taxon>Eukaryota</taxon>
        <taxon>Metazoa</taxon>
        <taxon>Chordata</taxon>
        <taxon>Craniata</taxon>
        <taxon>Vertebrata</taxon>
        <taxon>Euteleostomi</taxon>
        <taxon>Mammalia</taxon>
        <taxon>Eutheria</taxon>
        <taxon>Laurasiatheria</taxon>
        <taxon>Artiodactyla</taxon>
        <taxon>Ruminantia</taxon>
        <taxon>Pecora</taxon>
        <taxon>Bovidae</taxon>
        <taxon>Caprinae</taxon>
        <taxon>Ovis</taxon>
    </lineage>
</organism>
<proteinExistence type="predicted"/>
<dbReference type="AlphaFoldDB" id="A0A835ZMK7"/>
<dbReference type="Gene3D" id="2.60.220.50">
    <property type="match status" value="1"/>
</dbReference>
<evidence type="ECO:0000313" key="7">
    <source>
        <dbReference type="EMBL" id="KAG5193984.1"/>
    </source>
</evidence>
<keyword evidence="4" id="KW-0472">Membrane</keyword>
<dbReference type="PANTHER" id="PTHR12011">
    <property type="entry name" value="ADHESION G-PROTEIN COUPLED RECEPTOR"/>
    <property type="match status" value="1"/>
</dbReference>
<dbReference type="Proteomes" id="UP000664991">
    <property type="component" value="Unassembled WGS sequence"/>
</dbReference>
<evidence type="ECO:0000256" key="2">
    <source>
        <dbReference type="ARBA" id="ARBA00022692"/>
    </source>
</evidence>
<accession>A0A835ZMK7</accession>
<dbReference type="PANTHER" id="PTHR12011:SF277">
    <property type="entry name" value="ADHESION G-PROTEIN COUPLED RECEPTOR G4"/>
    <property type="match status" value="1"/>
</dbReference>
<dbReference type="GO" id="GO:0005886">
    <property type="term" value="C:plasma membrane"/>
    <property type="evidence" value="ECO:0007669"/>
    <property type="project" value="TreeGrafter"/>
</dbReference>
<evidence type="ECO:0000256" key="1">
    <source>
        <dbReference type="ARBA" id="ARBA00004370"/>
    </source>
</evidence>
<keyword evidence="3" id="KW-1133">Transmembrane helix</keyword>
<sequence>MFEEPEGFDSAASSVGYWAHHFSSLRLEHGGTHLCIIHPAVLVSGLNALMFCSSISIDTGKSHWEKPKFKQCKLLQALPNKIVDLANITVSDEFRFMHILPGIALLHTVVSSHDEELEIEIILRIIECAGHKMEFPGRTANLMVARLALAVLRVDHTFEGVAFSIRSYEESTEPETKNITKALTTYVVSASISDISIQNLADPVVITLQHIQGNQNYDQVRCAFWDFGNNNGSTWCGPSVRQKQERLRETFVHNLLTSSVKSTTAGSIVKSLGSAQGTPRETSSPNDYFDEDPNCFSSLSCEAVSNSVRRI</sequence>
<evidence type="ECO:0000259" key="6">
    <source>
        <dbReference type="PROSITE" id="PS50221"/>
    </source>
</evidence>
<evidence type="ECO:0000256" key="4">
    <source>
        <dbReference type="ARBA" id="ARBA00023136"/>
    </source>
</evidence>
<dbReference type="GO" id="GO:0007189">
    <property type="term" value="P:adenylate cyclase-activating G protein-coupled receptor signaling pathway"/>
    <property type="evidence" value="ECO:0007669"/>
    <property type="project" value="TreeGrafter"/>
</dbReference>
<dbReference type="PROSITE" id="PS50221">
    <property type="entry name" value="GAIN_B"/>
    <property type="match status" value="1"/>
</dbReference>
<evidence type="ECO:0000256" key="3">
    <source>
        <dbReference type="ARBA" id="ARBA00022989"/>
    </source>
</evidence>
<protein>
    <recommendedName>
        <fullName evidence="6">GAIN-B domain-containing protein</fullName>
    </recommendedName>
</protein>
<dbReference type="InterPro" id="IPR057244">
    <property type="entry name" value="GAIN_B"/>
</dbReference>
<comment type="caution">
    <text evidence="7">The sequence shown here is derived from an EMBL/GenBank/DDBJ whole genome shotgun (WGS) entry which is preliminary data.</text>
</comment>
<name>A0A835ZMK7_SHEEP</name>
<dbReference type="InterPro" id="IPR046338">
    <property type="entry name" value="GAIN_dom_sf"/>
</dbReference>
<keyword evidence="2" id="KW-0812">Transmembrane</keyword>
<keyword evidence="5" id="KW-1015">Disulfide bond</keyword>
<gene>
    <name evidence="7" type="ORF">JEQ12_020345</name>
</gene>
<reference evidence="7 8" key="1">
    <citation type="submission" date="2020-12" db="EMBL/GenBank/DDBJ databases">
        <title>De novo assembly of Tibetan sheep genome.</title>
        <authorList>
            <person name="Li X."/>
        </authorList>
    </citation>
    <scope>NUCLEOTIDE SEQUENCE [LARGE SCALE GENOMIC DNA]</scope>
    <source>
        <tissue evidence="7">Heart</tissue>
    </source>
</reference>
<feature type="domain" description="GAIN-B" evidence="6">
    <location>
        <begin position="106"/>
        <end position="276"/>
    </location>
</feature>
<dbReference type="EMBL" id="JAEMGP010000027">
    <property type="protein sequence ID" value="KAG5193984.1"/>
    <property type="molecule type" value="Genomic_DNA"/>
</dbReference>
<comment type="subcellular location">
    <subcellularLocation>
        <location evidence="1">Membrane</location>
    </subcellularLocation>
</comment>
<evidence type="ECO:0000313" key="8">
    <source>
        <dbReference type="Proteomes" id="UP000664991"/>
    </source>
</evidence>
<evidence type="ECO:0000256" key="5">
    <source>
        <dbReference type="ARBA" id="ARBA00023157"/>
    </source>
</evidence>
<dbReference type="GO" id="GO:0004930">
    <property type="term" value="F:G protein-coupled receptor activity"/>
    <property type="evidence" value="ECO:0007669"/>
    <property type="project" value="TreeGrafter"/>
</dbReference>